<dbReference type="OrthoDB" id="1092270at2759"/>
<reference evidence="3" key="1">
    <citation type="journal article" date="2014" name="Nat. Genet.">
        <title>A reference genome for common bean and genome-wide analysis of dual domestications.</title>
        <authorList>
            <person name="Schmutz J."/>
            <person name="McClean P.E."/>
            <person name="Mamidi S."/>
            <person name="Wu G.A."/>
            <person name="Cannon S.B."/>
            <person name="Grimwood J."/>
            <person name="Jenkins J."/>
            <person name="Shu S."/>
            <person name="Song Q."/>
            <person name="Chavarro C."/>
            <person name="Torres-Torres M."/>
            <person name="Geffroy V."/>
            <person name="Moghaddam S.M."/>
            <person name="Gao D."/>
            <person name="Abernathy B."/>
            <person name="Barry K."/>
            <person name="Blair M."/>
            <person name="Brick M.A."/>
            <person name="Chovatia M."/>
            <person name="Gepts P."/>
            <person name="Goodstein D.M."/>
            <person name="Gonzales M."/>
            <person name="Hellsten U."/>
            <person name="Hyten D.L."/>
            <person name="Jia G."/>
            <person name="Kelly J.D."/>
            <person name="Kudrna D."/>
            <person name="Lee R."/>
            <person name="Richard M.M."/>
            <person name="Miklas P.N."/>
            <person name="Osorno J.M."/>
            <person name="Rodrigues J."/>
            <person name="Thareau V."/>
            <person name="Urrea C.A."/>
            <person name="Wang M."/>
            <person name="Yu Y."/>
            <person name="Zhang M."/>
            <person name="Wing R.A."/>
            <person name="Cregan P.B."/>
            <person name="Rokhsar D.S."/>
            <person name="Jackson S.A."/>
        </authorList>
    </citation>
    <scope>NUCLEOTIDE SEQUENCE [LARGE SCALE GENOMIC DNA]</scope>
    <source>
        <strain evidence="3">cv. G19833</strain>
    </source>
</reference>
<protein>
    <recommendedName>
        <fullName evidence="1">GAG-pre-integrase domain-containing protein</fullName>
    </recommendedName>
</protein>
<dbReference type="InterPro" id="IPR025724">
    <property type="entry name" value="GAG-pre-integrase_dom"/>
</dbReference>
<proteinExistence type="predicted"/>
<dbReference type="Pfam" id="PF13976">
    <property type="entry name" value="gag_pre-integrs"/>
    <property type="match status" value="1"/>
</dbReference>
<evidence type="ECO:0000313" key="3">
    <source>
        <dbReference type="Proteomes" id="UP000000226"/>
    </source>
</evidence>
<evidence type="ECO:0000259" key="1">
    <source>
        <dbReference type="Pfam" id="PF13976"/>
    </source>
</evidence>
<sequence>MSLGDKVLRQVSKQKSTTKLWMKLENLYMTKSLVNRCERGVLKVLRGSMVLMKGVKKNDLYALEDIASSNSTFTIQHIILSKSEIRHKRLGHVSKKCLLELKKQCLFGSDKIELLRFCEHCV</sequence>
<dbReference type="OMA" id="ASIMSQT"/>
<keyword evidence="3" id="KW-1185">Reference proteome</keyword>
<dbReference type="Gramene" id="ESW15703">
    <property type="protein sequence ID" value="ESW15703"/>
    <property type="gene ID" value="PHAVU_007G095100g"/>
</dbReference>
<dbReference type="AlphaFoldDB" id="V7BFT0"/>
<evidence type="ECO:0000313" key="2">
    <source>
        <dbReference type="EMBL" id="ESW15703.1"/>
    </source>
</evidence>
<dbReference type="Proteomes" id="UP000000226">
    <property type="component" value="Chromosome 7"/>
</dbReference>
<dbReference type="EMBL" id="CM002294">
    <property type="protein sequence ID" value="ESW15703.1"/>
    <property type="molecule type" value="Genomic_DNA"/>
</dbReference>
<accession>V7BFT0</accession>
<name>V7BFT0_PHAVU</name>
<organism evidence="2 3">
    <name type="scientific">Phaseolus vulgaris</name>
    <name type="common">Kidney bean</name>
    <name type="synonym">French bean</name>
    <dbReference type="NCBI Taxonomy" id="3885"/>
    <lineage>
        <taxon>Eukaryota</taxon>
        <taxon>Viridiplantae</taxon>
        <taxon>Streptophyta</taxon>
        <taxon>Embryophyta</taxon>
        <taxon>Tracheophyta</taxon>
        <taxon>Spermatophyta</taxon>
        <taxon>Magnoliopsida</taxon>
        <taxon>eudicotyledons</taxon>
        <taxon>Gunneridae</taxon>
        <taxon>Pentapetalae</taxon>
        <taxon>rosids</taxon>
        <taxon>fabids</taxon>
        <taxon>Fabales</taxon>
        <taxon>Fabaceae</taxon>
        <taxon>Papilionoideae</taxon>
        <taxon>50 kb inversion clade</taxon>
        <taxon>NPAAA clade</taxon>
        <taxon>indigoferoid/millettioid clade</taxon>
        <taxon>Phaseoleae</taxon>
        <taxon>Phaseolus</taxon>
    </lineage>
</organism>
<gene>
    <name evidence="2" type="ORF">PHAVU_007G095100g</name>
</gene>
<feature type="domain" description="GAG-pre-integrase" evidence="1">
    <location>
        <begin position="60"/>
        <end position="122"/>
    </location>
</feature>